<dbReference type="InterPro" id="IPR005467">
    <property type="entry name" value="His_kinase_dom"/>
</dbReference>
<evidence type="ECO:0000313" key="12">
    <source>
        <dbReference type="EMBL" id="MDQ0149966.1"/>
    </source>
</evidence>
<dbReference type="PANTHER" id="PTHR45528:SF8">
    <property type="entry name" value="HISTIDINE KINASE"/>
    <property type="match status" value="1"/>
</dbReference>
<keyword evidence="10" id="KW-0472">Membrane</keyword>
<dbReference type="EC" id="2.7.13.3" evidence="3"/>
<feature type="domain" description="Histidine kinase" evidence="11">
    <location>
        <begin position="89"/>
        <end position="301"/>
    </location>
</feature>
<dbReference type="InterPro" id="IPR036890">
    <property type="entry name" value="HATPase_C_sf"/>
</dbReference>
<evidence type="ECO:0000256" key="10">
    <source>
        <dbReference type="ARBA" id="ARBA00023136"/>
    </source>
</evidence>
<evidence type="ECO:0000256" key="5">
    <source>
        <dbReference type="ARBA" id="ARBA00022679"/>
    </source>
</evidence>
<evidence type="ECO:0000256" key="8">
    <source>
        <dbReference type="ARBA" id="ARBA00022989"/>
    </source>
</evidence>
<dbReference type="GO" id="GO:0016301">
    <property type="term" value="F:kinase activity"/>
    <property type="evidence" value="ECO:0007669"/>
    <property type="project" value="UniProtKB-KW"/>
</dbReference>
<keyword evidence="7 12" id="KW-0418">Kinase</keyword>
<organism evidence="12 13">
    <name type="scientific">Eubacterium multiforme</name>
    <dbReference type="NCBI Taxonomy" id="83339"/>
    <lineage>
        <taxon>Bacteria</taxon>
        <taxon>Bacillati</taxon>
        <taxon>Bacillota</taxon>
        <taxon>Clostridia</taxon>
        <taxon>Eubacteriales</taxon>
        <taxon>Eubacteriaceae</taxon>
        <taxon>Eubacterium</taxon>
    </lineage>
</organism>
<name>A0ABT9UUL0_9FIRM</name>
<proteinExistence type="predicted"/>
<dbReference type="SUPFAM" id="SSF47384">
    <property type="entry name" value="Homodimeric domain of signal transducing histidine kinase"/>
    <property type="match status" value="1"/>
</dbReference>
<dbReference type="EMBL" id="JAUSUF010000005">
    <property type="protein sequence ID" value="MDQ0149966.1"/>
    <property type="molecule type" value="Genomic_DNA"/>
</dbReference>
<keyword evidence="6" id="KW-0812">Transmembrane</keyword>
<keyword evidence="13" id="KW-1185">Reference proteome</keyword>
<dbReference type="PANTHER" id="PTHR45528">
    <property type="entry name" value="SENSOR HISTIDINE KINASE CPXA"/>
    <property type="match status" value="1"/>
</dbReference>
<dbReference type="PROSITE" id="PS50109">
    <property type="entry name" value="HIS_KIN"/>
    <property type="match status" value="1"/>
</dbReference>
<evidence type="ECO:0000256" key="2">
    <source>
        <dbReference type="ARBA" id="ARBA00004141"/>
    </source>
</evidence>
<protein>
    <recommendedName>
        <fullName evidence="3">histidine kinase</fullName>
        <ecNumber evidence="3">2.7.13.3</ecNumber>
    </recommendedName>
</protein>
<dbReference type="Gene3D" id="1.10.287.130">
    <property type="match status" value="1"/>
</dbReference>
<dbReference type="InterPro" id="IPR008358">
    <property type="entry name" value="Sig_transdc_His_kin/Pase_MprB"/>
</dbReference>
<dbReference type="CDD" id="cd00082">
    <property type="entry name" value="HisKA"/>
    <property type="match status" value="1"/>
</dbReference>
<dbReference type="SUPFAM" id="SSF55874">
    <property type="entry name" value="ATPase domain of HSP90 chaperone/DNA topoisomerase II/histidine kinase"/>
    <property type="match status" value="1"/>
</dbReference>
<dbReference type="InterPro" id="IPR003594">
    <property type="entry name" value="HATPase_dom"/>
</dbReference>
<keyword evidence="9" id="KW-0902">Two-component regulatory system</keyword>
<sequence length="301" mass="34922">MKEILIIILLISLIYAVIKIFYLKNDIKNINNNLGLIKNNDTNKRITSVSTDKDIVDLIKYINYILDENTKNKIKYEISSKKLKSMITNISHDLRTPLTSIKGYIEYVNSKPMNEYEIKKYLKIVNDKAILLQELLNSLFELSRIEEEKYPLEISKININNLLVEVLFTFYEDFNMKGIEPILNIKEENLIALGDKKAIKRIFVNLLQNILKHNGKDVEINLYSNEKFIIIDFKNKTDRLVKEDINNLYDRFFTSNKVRSNKSSGLGLTIAKKLVEQMNGETKATLNNGILCISVKLLAMF</sequence>
<dbReference type="PRINTS" id="PR01780">
    <property type="entry name" value="LANTIREGPROT"/>
</dbReference>
<dbReference type="Pfam" id="PF02518">
    <property type="entry name" value="HATPase_c"/>
    <property type="match status" value="1"/>
</dbReference>
<evidence type="ECO:0000313" key="13">
    <source>
        <dbReference type="Proteomes" id="UP001228504"/>
    </source>
</evidence>
<dbReference type="Gene3D" id="3.30.565.10">
    <property type="entry name" value="Histidine kinase-like ATPase, C-terminal domain"/>
    <property type="match status" value="1"/>
</dbReference>
<dbReference type="SMART" id="SM00387">
    <property type="entry name" value="HATPase_c"/>
    <property type="match status" value="1"/>
</dbReference>
<comment type="catalytic activity">
    <reaction evidence="1">
        <text>ATP + protein L-histidine = ADP + protein N-phospho-L-histidine.</text>
        <dbReference type="EC" id="2.7.13.3"/>
    </reaction>
</comment>
<dbReference type="SMART" id="SM00388">
    <property type="entry name" value="HisKA"/>
    <property type="match status" value="1"/>
</dbReference>
<evidence type="ECO:0000256" key="3">
    <source>
        <dbReference type="ARBA" id="ARBA00012438"/>
    </source>
</evidence>
<dbReference type="Proteomes" id="UP001228504">
    <property type="component" value="Unassembled WGS sequence"/>
</dbReference>
<keyword evidence="5" id="KW-0808">Transferase</keyword>
<gene>
    <name evidence="12" type="ORF">J2S18_001897</name>
</gene>
<evidence type="ECO:0000256" key="9">
    <source>
        <dbReference type="ARBA" id="ARBA00023012"/>
    </source>
</evidence>
<keyword evidence="4" id="KW-0597">Phosphoprotein</keyword>
<evidence type="ECO:0000256" key="7">
    <source>
        <dbReference type="ARBA" id="ARBA00022777"/>
    </source>
</evidence>
<comment type="subcellular location">
    <subcellularLocation>
        <location evidence="2">Membrane</location>
        <topology evidence="2">Multi-pass membrane protein</topology>
    </subcellularLocation>
</comment>
<dbReference type="InterPro" id="IPR050398">
    <property type="entry name" value="HssS/ArlS-like"/>
</dbReference>
<dbReference type="InterPro" id="IPR036097">
    <property type="entry name" value="HisK_dim/P_sf"/>
</dbReference>
<evidence type="ECO:0000256" key="6">
    <source>
        <dbReference type="ARBA" id="ARBA00022692"/>
    </source>
</evidence>
<dbReference type="RefSeq" id="WP_307486158.1">
    <property type="nucleotide sequence ID" value="NZ_JAUSUF010000005.1"/>
</dbReference>
<dbReference type="InterPro" id="IPR003661">
    <property type="entry name" value="HisK_dim/P_dom"/>
</dbReference>
<keyword evidence="8" id="KW-1133">Transmembrane helix</keyword>
<reference evidence="12 13" key="1">
    <citation type="submission" date="2023-07" db="EMBL/GenBank/DDBJ databases">
        <title>Genomic Encyclopedia of Type Strains, Phase IV (KMG-IV): sequencing the most valuable type-strain genomes for metagenomic binning, comparative biology and taxonomic classification.</title>
        <authorList>
            <person name="Goeker M."/>
        </authorList>
    </citation>
    <scope>NUCLEOTIDE SEQUENCE [LARGE SCALE GENOMIC DNA]</scope>
    <source>
        <strain evidence="12 13">DSM 20694</strain>
    </source>
</reference>
<evidence type="ECO:0000256" key="4">
    <source>
        <dbReference type="ARBA" id="ARBA00022553"/>
    </source>
</evidence>
<accession>A0ABT9UUL0</accession>
<evidence type="ECO:0000259" key="11">
    <source>
        <dbReference type="PROSITE" id="PS50109"/>
    </source>
</evidence>
<evidence type="ECO:0000256" key="1">
    <source>
        <dbReference type="ARBA" id="ARBA00000085"/>
    </source>
</evidence>
<comment type="caution">
    <text evidence="12">The sequence shown here is derived from an EMBL/GenBank/DDBJ whole genome shotgun (WGS) entry which is preliminary data.</text>
</comment>
<dbReference type="Pfam" id="PF00512">
    <property type="entry name" value="HisKA"/>
    <property type="match status" value="1"/>
</dbReference>